<dbReference type="InterPro" id="IPR011008">
    <property type="entry name" value="Dimeric_a/b-barrel"/>
</dbReference>
<gene>
    <name evidence="2" type="ORF">HFP15_06310</name>
</gene>
<dbReference type="InterPro" id="IPR036390">
    <property type="entry name" value="WH_DNA-bd_sf"/>
</dbReference>
<feature type="domain" description="Transcription regulator AsnC/Lrp ligand binding" evidence="1">
    <location>
        <begin position="54"/>
        <end position="120"/>
    </location>
</feature>
<dbReference type="SUPFAM" id="SSF46785">
    <property type="entry name" value="Winged helix' DNA-binding domain"/>
    <property type="match status" value="1"/>
</dbReference>
<dbReference type="SMART" id="SM00344">
    <property type="entry name" value="HTH_ASNC"/>
    <property type="match status" value="1"/>
</dbReference>
<protein>
    <submittedName>
        <fullName evidence="2">Lrp/AsnC family transcriptional regulator</fullName>
    </submittedName>
</protein>
<dbReference type="Pfam" id="PF01037">
    <property type="entry name" value="AsnC_trans_reg"/>
    <property type="match status" value="1"/>
</dbReference>
<evidence type="ECO:0000313" key="2">
    <source>
        <dbReference type="EMBL" id="NKQ52488.1"/>
    </source>
</evidence>
<organism evidence="2 3">
    <name type="scientific">Amycolatopsis acididurans</name>
    <dbReference type="NCBI Taxonomy" id="2724524"/>
    <lineage>
        <taxon>Bacteria</taxon>
        <taxon>Bacillati</taxon>
        <taxon>Actinomycetota</taxon>
        <taxon>Actinomycetes</taxon>
        <taxon>Pseudonocardiales</taxon>
        <taxon>Pseudonocardiaceae</taxon>
        <taxon>Amycolatopsis</taxon>
    </lineage>
</organism>
<name>A0ABX1IY96_9PSEU</name>
<dbReference type="InterPro" id="IPR019888">
    <property type="entry name" value="Tscrpt_reg_AsnC-like"/>
</dbReference>
<accession>A0ABX1IY96</accession>
<dbReference type="PANTHER" id="PTHR30154:SF34">
    <property type="entry name" value="TRANSCRIPTIONAL REGULATOR AZLB"/>
    <property type="match status" value="1"/>
</dbReference>
<dbReference type="SUPFAM" id="SSF54909">
    <property type="entry name" value="Dimeric alpha+beta barrel"/>
    <property type="match status" value="1"/>
</dbReference>
<sequence length="328" mass="35500">MHVNPRVSFEKLGPALGLSPATVSRRWQRLAASGRVWVSSVPGPQVALVGAVCEIEAVPGQAHDVARALAGMPHVVSVYLTSGDHDLAALVFAAGMRELTALLLGIPAAVAGIARVRTHVGIAWYSDAQWRLGAISSREEREVRDGTRPGQPSLWRGQVYSEQDRALYLALQPDGRARYRDLAARLDTPEHLVRRRIAELVRRELLAFRTDFARGEGGWPAQVILWLSAPGDSLHDAGLAIGAWRETRICLSVVGTANLFVVVQLHRLAELGDLLARLGPGVAVTDQRVVLRPVKSWGRLLDPDGHATGLVPADPWSPVTDKNLDTGS</sequence>
<evidence type="ECO:0000259" key="1">
    <source>
        <dbReference type="Pfam" id="PF01037"/>
    </source>
</evidence>
<dbReference type="Gene3D" id="1.10.10.10">
    <property type="entry name" value="Winged helix-like DNA-binding domain superfamily/Winged helix DNA-binding domain"/>
    <property type="match status" value="2"/>
</dbReference>
<reference evidence="2 3" key="1">
    <citation type="submission" date="2020-04" db="EMBL/GenBank/DDBJ databases">
        <title>Novel species.</title>
        <authorList>
            <person name="Teo W.F.A."/>
            <person name="Lipun K."/>
            <person name="Srisuk N."/>
            <person name="Duangmal K."/>
        </authorList>
    </citation>
    <scope>NUCLEOTIDE SEQUENCE [LARGE SCALE GENOMIC DNA]</scope>
    <source>
        <strain evidence="2 3">K13G38</strain>
    </source>
</reference>
<dbReference type="InterPro" id="IPR019887">
    <property type="entry name" value="Tscrpt_reg_AsnC/Lrp_C"/>
</dbReference>
<keyword evidence="3" id="KW-1185">Reference proteome</keyword>
<dbReference type="InterPro" id="IPR036388">
    <property type="entry name" value="WH-like_DNA-bd_sf"/>
</dbReference>
<evidence type="ECO:0000313" key="3">
    <source>
        <dbReference type="Proteomes" id="UP000715441"/>
    </source>
</evidence>
<dbReference type="EMBL" id="JAAXLS010000002">
    <property type="protein sequence ID" value="NKQ52488.1"/>
    <property type="molecule type" value="Genomic_DNA"/>
</dbReference>
<dbReference type="Proteomes" id="UP000715441">
    <property type="component" value="Unassembled WGS sequence"/>
</dbReference>
<comment type="caution">
    <text evidence="2">The sequence shown here is derived from an EMBL/GenBank/DDBJ whole genome shotgun (WGS) entry which is preliminary data.</text>
</comment>
<proteinExistence type="predicted"/>
<dbReference type="Gene3D" id="3.30.70.920">
    <property type="match status" value="1"/>
</dbReference>
<dbReference type="PANTHER" id="PTHR30154">
    <property type="entry name" value="LEUCINE-RESPONSIVE REGULATORY PROTEIN"/>
    <property type="match status" value="1"/>
</dbReference>